<dbReference type="EMBL" id="JAIWYP010000013">
    <property type="protein sequence ID" value="KAH3716993.1"/>
    <property type="molecule type" value="Genomic_DNA"/>
</dbReference>
<keyword evidence="3" id="KW-1185">Reference proteome</keyword>
<keyword evidence="1" id="KW-0732">Signal</keyword>
<evidence type="ECO:0000256" key="1">
    <source>
        <dbReference type="SAM" id="SignalP"/>
    </source>
</evidence>
<comment type="caution">
    <text evidence="2">The sequence shown here is derived from an EMBL/GenBank/DDBJ whole genome shotgun (WGS) entry which is preliminary data.</text>
</comment>
<feature type="chain" id="PRO_5038415496" evidence="1">
    <location>
        <begin position="21"/>
        <end position="63"/>
    </location>
</feature>
<protein>
    <submittedName>
        <fullName evidence="2">Uncharacterized protein</fullName>
    </submittedName>
</protein>
<name>A0A9D4C404_DREPO</name>
<organism evidence="2 3">
    <name type="scientific">Dreissena polymorpha</name>
    <name type="common">Zebra mussel</name>
    <name type="synonym">Mytilus polymorpha</name>
    <dbReference type="NCBI Taxonomy" id="45954"/>
    <lineage>
        <taxon>Eukaryota</taxon>
        <taxon>Metazoa</taxon>
        <taxon>Spiralia</taxon>
        <taxon>Lophotrochozoa</taxon>
        <taxon>Mollusca</taxon>
        <taxon>Bivalvia</taxon>
        <taxon>Autobranchia</taxon>
        <taxon>Heteroconchia</taxon>
        <taxon>Euheterodonta</taxon>
        <taxon>Imparidentia</taxon>
        <taxon>Neoheterodontei</taxon>
        <taxon>Myida</taxon>
        <taxon>Dreissenoidea</taxon>
        <taxon>Dreissenidae</taxon>
        <taxon>Dreissena</taxon>
    </lineage>
</organism>
<reference evidence="2" key="2">
    <citation type="submission" date="2020-11" db="EMBL/GenBank/DDBJ databases">
        <authorList>
            <person name="McCartney M.A."/>
            <person name="Auch B."/>
            <person name="Kono T."/>
            <person name="Mallez S."/>
            <person name="Becker A."/>
            <person name="Gohl D.M."/>
            <person name="Silverstein K.A.T."/>
            <person name="Koren S."/>
            <person name="Bechman K.B."/>
            <person name="Herman A."/>
            <person name="Abrahante J.E."/>
            <person name="Garbe J."/>
        </authorList>
    </citation>
    <scope>NUCLEOTIDE SEQUENCE</scope>
    <source>
        <strain evidence="2">Duluth1</strain>
        <tissue evidence="2">Whole animal</tissue>
    </source>
</reference>
<dbReference type="AlphaFoldDB" id="A0A9D4C404"/>
<dbReference type="Proteomes" id="UP000828390">
    <property type="component" value="Unassembled WGS sequence"/>
</dbReference>
<reference evidence="2" key="1">
    <citation type="journal article" date="2019" name="bioRxiv">
        <title>The Genome of the Zebra Mussel, Dreissena polymorpha: A Resource for Invasive Species Research.</title>
        <authorList>
            <person name="McCartney M.A."/>
            <person name="Auch B."/>
            <person name="Kono T."/>
            <person name="Mallez S."/>
            <person name="Zhang Y."/>
            <person name="Obille A."/>
            <person name="Becker A."/>
            <person name="Abrahante J.E."/>
            <person name="Garbe J."/>
            <person name="Badalamenti J.P."/>
            <person name="Herman A."/>
            <person name="Mangelson H."/>
            <person name="Liachko I."/>
            <person name="Sullivan S."/>
            <person name="Sone E.D."/>
            <person name="Koren S."/>
            <person name="Silverstein K.A.T."/>
            <person name="Beckman K.B."/>
            <person name="Gohl D.M."/>
        </authorList>
    </citation>
    <scope>NUCLEOTIDE SEQUENCE</scope>
    <source>
        <strain evidence="2">Duluth1</strain>
        <tissue evidence="2">Whole animal</tissue>
    </source>
</reference>
<evidence type="ECO:0000313" key="3">
    <source>
        <dbReference type="Proteomes" id="UP000828390"/>
    </source>
</evidence>
<evidence type="ECO:0000313" key="2">
    <source>
        <dbReference type="EMBL" id="KAH3716993.1"/>
    </source>
</evidence>
<gene>
    <name evidence="2" type="ORF">DPMN_059730</name>
</gene>
<accession>A0A9D4C404</accession>
<proteinExistence type="predicted"/>
<feature type="signal peptide" evidence="1">
    <location>
        <begin position="1"/>
        <end position="20"/>
    </location>
</feature>
<sequence>MSRLLFLCVLLASAMILVSAVNTYYGDIMGRSFGADGARFGGGSESAGDASDFFRRVRTTDNE</sequence>